<accession>A0A399ENE3</accession>
<organism evidence="2 3">
    <name type="scientific">Calidithermus roseus</name>
    <dbReference type="NCBI Taxonomy" id="1644118"/>
    <lineage>
        <taxon>Bacteria</taxon>
        <taxon>Thermotogati</taxon>
        <taxon>Deinococcota</taxon>
        <taxon>Deinococci</taxon>
        <taxon>Thermales</taxon>
        <taxon>Thermaceae</taxon>
        <taxon>Calidithermus</taxon>
    </lineage>
</organism>
<keyword evidence="1" id="KW-0472">Membrane</keyword>
<comment type="caution">
    <text evidence="2">The sequence shown here is derived from an EMBL/GenBank/DDBJ whole genome shotgun (WGS) entry which is preliminary data.</text>
</comment>
<evidence type="ECO:0000313" key="2">
    <source>
        <dbReference type="EMBL" id="RIH86224.1"/>
    </source>
</evidence>
<keyword evidence="3" id="KW-1185">Reference proteome</keyword>
<sequence length="160" mass="17866">MYRNDTVIPWFAILFAVALFWMSYLNGQHIAGLAGHTPEELSVGQIGLMAFGAVLFMYGFMGLMSNWLEGEELRPIRHFPEPSTAPMVAGIILVLLLTAMGGFYVRLLIYSAQTGHNPTHLQGGLFAVMALVIALLLATYKKFYEREEAVTEDEHSEVPW</sequence>
<feature type="transmembrane region" description="Helical" evidence="1">
    <location>
        <begin position="7"/>
        <end position="26"/>
    </location>
</feature>
<protein>
    <recommendedName>
        <fullName evidence="4">Cytochrome C</fullName>
    </recommendedName>
</protein>
<evidence type="ECO:0008006" key="4">
    <source>
        <dbReference type="Google" id="ProtNLM"/>
    </source>
</evidence>
<evidence type="ECO:0000313" key="3">
    <source>
        <dbReference type="Proteomes" id="UP000265341"/>
    </source>
</evidence>
<keyword evidence="1" id="KW-1133">Transmembrane helix</keyword>
<dbReference type="AlphaFoldDB" id="A0A399ENE3"/>
<feature type="transmembrane region" description="Helical" evidence="1">
    <location>
        <begin position="88"/>
        <end position="109"/>
    </location>
</feature>
<gene>
    <name evidence="2" type="ORF">Mrose_01882</name>
</gene>
<proteinExistence type="predicted"/>
<dbReference type="OrthoDB" id="31640at2"/>
<feature type="transmembrane region" description="Helical" evidence="1">
    <location>
        <begin position="46"/>
        <end position="68"/>
    </location>
</feature>
<evidence type="ECO:0000256" key="1">
    <source>
        <dbReference type="SAM" id="Phobius"/>
    </source>
</evidence>
<dbReference type="Proteomes" id="UP000265341">
    <property type="component" value="Unassembled WGS sequence"/>
</dbReference>
<feature type="transmembrane region" description="Helical" evidence="1">
    <location>
        <begin position="121"/>
        <end position="140"/>
    </location>
</feature>
<reference evidence="2 3" key="1">
    <citation type="submission" date="2018-08" db="EMBL/GenBank/DDBJ databases">
        <title>Meiothermus roseus NBRC 110900 genome sequencing project.</title>
        <authorList>
            <person name="Da Costa M.S."/>
            <person name="Albuquerque L."/>
            <person name="Raposo P."/>
            <person name="Froufe H.J.C."/>
            <person name="Barroso C.S."/>
            <person name="Egas C."/>
        </authorList>
    </citation>
    <scope>NUCLEOTIDE SEQUENCE [LARGE SCALE GENOMIC DNA]</scope>
    <source>
        <strain evidence="2 3">NBRC 110900</strain>
    </source>
</reference>
<dbReference type="EMBL" id="QWLA01000032">
    <property type="protein sequence ID" value="RIH86224.1"/>
    <property type="molecule type" value="Genomic_DNA"/>
</dbReference>
<dbReference type="RefSeq" id="WP_119277677.1">
    <property type="nucleotide sequence ID" value="NZ_QWLA01000032.1"/>
</dbReference>
<keyword evidence="1" id="KW-0812">Transmembrane</keyword>
<name>A0A399ENE3_9DEIN</name>